<accession>A0A0E9P611</accession>
<organism evidence="1">
    <name type="scientific">Anguilla anguilla</name>
    <name type="common">European freshwater eel</name>
    <name type="synonym">Muraena anguilla</name>
    <dbReference type="NCBI Taxonomy" id="7936"/>
    <lineage>
        <taxon>Eukaryota</taxon>
        <taxon>Metazoa</taxon>
        <taxon>Chordata</taxon>
        <taxon>Craniata</taxon>
        <taxon>Vertebrata</taxon>
        <taxon>Euteleostomi</taxon>
        <taxon>Actinopterygii</taxon>
        <taxon>Neopterygii</taxon>
        <taxon>Teleostei</taxon>
        <taxon>Anguilliformes</taxon>
        <taxon>Anguillidae</taxon>
        <taxon>Anguilla</taxon>
    </lineage>
</organism>
<sequence length="53" mass="6255">MRLYSCSCGHYCSDFIEVRDSMVERQSPDHFKRVKFTDFTPHKLLTARGTLED</sequence>
<protein>
    <submittedName>
        <fullName evidence="1">Uncharacterized protein</fullName>
    </submittedName>
</protein>
<evidence type="ECO:0000313" key="1">
    <source>
        <dbReference type="EMBL" id="JAG99908.1"/>
    </source>
</evidence>
<name>A0A0E9P611_ANGAN</name>
<dbReference type="AlphaFoldDB" id="A0A0E9P611"/>
<reference evidence="1" key="1">
    <citation type="submission" date="2014-11" db="EMBL/GenBank/DDBJ databases">
        <authorList>
            <person name="Amaro Gonzalez C."/>
        </authorList>
    </citation>
    <scope>NUCLEOTIDE SEQUENCE</scope>
</reference>
<reference evidence="1" key="2">
    <citation type="journal article" date="2015" name="Fish Shellfish Immunol.">
        <title>Early steps in the European eel (Anguilla anguilla)-Vibrio vulnificus interaction in the gills: Role of the RtxA13 toxin.</title>
        <authorList>
            <person name="Callol A."/>
            <person name="Pajuelo D."/>
            <person name="Ebbesson L."/>
            <person name="Teles M."/>
            <person name="MacKenzie S."/>
            <person name="Amaro C."/>
        </authorList>
    </citation>
    <scope>NUCLEOTIDE SEQUENCE</scope>
</reference>
<proteinExistence type="predicted"/>
<dbReference type="EMBL" id="GBXM01108668">
    <property type="protein sequence ID" value="JAG99908.1"/>
    <property type="molecule type" value="Transcribed_RNA"/>
</dbReference>